<sequence length="390" mass="40798">MALDPRPEPSPGNLREAPATSLLYLLFASTGAAIVIPGTLLSSLLLRWSLNDAQAGLLFFCFFVGSSAGALLSRGRLAWSIVRGTVLTAAGIALLSAASRLGAFAAMLLFGVGLGIAMTSISLFQSRRRPNIRVAEMTRLNLIWAVGAVSGPAMLLHGVARWNLNAVLWAAAAEFLLCGVIATIVLPSSEPQRPDATLPMEQMSIRDAPWKLLAMVPLATGLEAGIGAWLAAYSRREGMLLAATISTVTCFWLGLLLSRLVQSIPGFAAKFQRHTLRLSPILMIAGTALLLAFAHIQLAVAAGALLAGLGVGPLYPLILGLVLDRGEARNLVFLAGGIGSSTLPLLTGIVSDRTGSLTIGLTIPLVASIAMALLAIDATRVRLSEASPKR</sequence>
<dbReference type="Pfam" id="PF07690">
    <property type="entry name" value="MFS_1"/>
    <property type="match status" value="1"/>
</dbReference>
<feature type="transmembrane region" description="Helical" evidence="7">
    <location>
        <begin position="21"/>
        <end position="41"/>
    </location>
</feature>
<keyword evidence="6 7" id="KW-0472">Membrane</keyword>
<feature type="transmembrane region" description="Helical" evidence="7">
    <location>
        <begin position="302"/>
        <end position="323"/>
    </location>
</feature>
<keyword evidence="9" id="KW-1185">Reference proteome</keyword>
<evidence type="ECO:0000256" key="5">
    <source>
        <dbReference type="ARBA" id="ARBA00022989"/>
    </source>
</evidence>
<comment type="subcellular location">
    <subcellularLocation>
        <location evidence="1">Endomembrane system</location>
        <topology evidence="1">Multi-pass membrane protein</topology>
    </subcellularLocation>
</comment>
<dbReference type="SUPFAM" id="SSF103473">
    <property type="entry name" value="MFS general substrate transporter"/>
    <property type="match status" value="1"/>
</dbReference>
<keyword evidence="4 7" id="KW-0812">Transmembrane</keyword>
<dbReference type="PANTHER" id="PTHR23514:SF3">
    <property type="entry name" value="BYPASS OF STOP CODON PROTEIN 6"/>
    <property type="match status" value="1"/>
</dbReference>
<feature type="transmembrane region" description="Helical" evidence="7">
    <location>
        <begin position="208"/>
        <end position="232"/>
    </location>
</feature>
<gene>
    <name evidence="8" type="ORF">HDF16_002018</name>
</gene>
<feature type="transmembrane region" description="Helical" evidence="7">
    <location>
        <begin position="357"/>
        <end position="376"/>
    </location>
</feature>
<feature type="transmembrane region" description="Helical" evidence="7">
    <location>
        <begin position="101"/>
        <end position="121"/>
    </location>
</feature>
<keyword evidence="3" id="KW-0813">Transport</keyword>
<evidence type="ECO:0000256" key="6">
    <source>
        <dbReference type="ARBA" id="ARBA00023136"/>
    </source>
</evidence>
<dbReference type="GO" id="GO:0012505">
    <property type="term" value="C:endomembrane system"/>
    <property type="evidence" value="ECO:0007669"/>
    <property type="project" value="UniProtKB-SubCell"/>
</dbReference>
<feature type="transmembrane region" description="Helical" evidence="7">
    <location>
        <begin position="77"/>
        <end position="95"/>
    </location>
</feature>
<dbReference type="GO" id="GO:0016020">
    <property type="term" value="C:membrane"/>
    <property type="evidence" value="ECO:0007669"/>
    <property type="project" value="TreeGrafter"/>
</dbReference>
<dbReference type="Gene3D" id="1.20.1250.20">
    <property type="entry name" value="MFS general substrate transporter like domains"/>
    <property type="match status" value="2"/>
</dbReference>
<comment type="caution">
    <text evidence="8">The sequence shown here is derived from an EMBL/GenBank/DDBJ whole genome shotgun (WGS) entry which is preliminary data.</text>
</comment>
<dbReference type="Proteomes" id="UP000540989">
    <property type="component" value="Unassembled WGS sequence"/>
</dbReference>
<dbReference type="EMBL" id="JACHIP010000002">
    <property type="protein sequence ID" value="MBB5057333.1"/>
    <property type="molecule type" value="Genomic_DNA"/>
</dbReference>
<keyword evidence="5 7" id="KW-1133">Transmembrane helix</keyword>
<dbReference type="GO" id="GO:0022857">
    <property type="term" value="F:transmembrane transporter activity"/>
    <property type="evidence" value="ECO:0007669"/>
    <property type="project" value="InterPro"/>
</dbReference>
<evidence type="ECO:0000256" key="1">
    <source>
        <dbReference type="ARBA" id="ARBA00004127"/>
    </source>
</evidence>
<accession>A0A7W8E2W1</accession>
<feature type="transmembrane region" description="Helical" evidence="7">
    <location>
        <begin position="53"/>
        <end position="72"/>
    </location>
</feature>
<feature type="transmembrane region" description="Helical" evidence="7">
    <location>
        <begin position="166"/>
        <end position="187"/>
    </location>
</feature>
<reference evidence="8 9" key="1">
    <citation type="submission" date="2020-08" db="EMBL/GenBank/DDBJ databases">
        <title>Genomic Encyclopedia of Type Strains, Phase IV (KMG-V): Genome sequencing to study the core and pangenomes of soil and plant-associated prokaryotes.</title>
        <authorList>
            <person name="Whitman W."/>
        </authorList>
    </citation>
    <scope>NUCLEOTIDE SEQUENCE [LARGE SCALE GENOMIC DNA]</scope>
    <source>
        <strain evidence="8 9">M8UP14</strain>
    </source>
</reference>
<dbReference type="InterPro" id="IPR051788">
    <property type="entry name" value="MFS_Transporter"/>
</dbReference>
<feature type="transmembrane region" description="Helical" evidence="7">
    <location>
        <begin position="142"/>
        <end position="160"/>
    </location>
</feature>
<proteinExistence type="inferred from homology"/>
<evidence type="ECO:0000256" key="4">
    <source>
        <dbReference type="ARBA" id="ARBA00022692"/>
    </source>
</evidence>
<feature type="transmembrane region" description="Helical" evidence="7">
    <location>
        <begin position="238"/>
        <end position="257"/>
    </location>
</feature>
<evidence type="ECO:0000256" key="2">
    <source>
        <dbReference type="ARBA" id="ARBA00008335"/>
    </source>
</evidence>
<dbReference type="InterPro" id="IPR036259">
    <property type="entry name" value="MFS_trans_sf"/>
</dbReference>
<comment type="similarity">
    <text evidence="2">Belongs to the major facilitator superfamily.</text>
</comment>
<dbReference type="RefSeq" id="WP_184215982.1">
    <property type="nucleotide sequence ID" value="NZ_JACHIP010000002.1"/>
</dbReference>
<organism evidence="8 9">
    <name type="scientific">Granulicella aggregans</name>
    <dbReference type="NCBI Taxonomy" id="474949"/>
    <lineage>
        <taxon>Bacteria</taxon>
        <taxon>Pseudomonadati</taxon>
        <taxon>Acidobacteriota</taxon>
        <taxon>Terriglobia</taxon>
        <taxon>Terriglobales</taxon>
        <taxon>Acidobacteriaceae</taxon>
        <taxon>Granulicella</taxon>
    </lineage>
</organism>
<evidence type="ECO:0000256" key="7">
    <source>
        <dbReference type="SAM" id="Phobius"/>
    </source>
</evidence>
<name>A0A7W8E2W1_9BACT</name>
<feature type="transmembrane region" description="Helical" evidence="7">
    <location>
        <begin position="330"/>
        <end position="351"/>
    </location>
</feature>
<evidence type="ECO:0000256" key="3">
    <source>
        <dbReference type="ARBA" id="ARBA00022448"/>
    </source>
</evidence>
<feature type="transmembrane region" description="Helical" evidence="7">
    <location>
        <begin position="278"/>
        <end position="296"/>
    </location>
</feature>
<evidence type="ECO:0000313" key="8">
    <source>
        <dbReference type="EMBL" id="MBB5057333.1"/>
    </source>
</evidence>
<evidence type="ECO:0000313" key="9">
    <source>
        <dbReference type="Proteomes" id="UP000540989"/>
    </source>
</evidence>
<protein>
    <submittedName>
        <fullName evidence="8">Fucose permease</fullName>
    </submittedName>
</protein>
<dbReference type="PANTHER" id="PTHR23514">
    <property type="entry name" value="BYPASS OF STOP CODON PROTEIN 6"/>
    <property type="match status" value="1"/>
</dbReference>
<dbReference type="InterPro" id="IPR011701">
    <property type="entry name" value="MFS"/>
</dbReference>
<dbReference type="AlphaFoldDB" id="A0A7W8E2W1"/>